<sequence>MTIIANTRISVGSGKKRTMYLPGQAISGLDKDEEQRLVDGGHARFPEVVKEEKKSTKENTEENGPNTGIPGVDQ</sequence>
<keyword evidence="3" id="KW-1185">Reference proteome</keyword>
<feature type="compositionally biased region" description="Basic and acidic residues" evidence="1">
    <location>
        <begin position="38"/>
        <end position="60"/>
    </location>
</feature>
<feature type="region of interest" description="Disordered" evidence="1">
    <location>
        <begin position="38"/>
        <end position="74"/>
    </location>
</feature>
<accession>A0ABU5ZKT3</accession>
<name>A0ABU5ZKT3_9BACL</name>
<evidence type="ECO:0000313" key="2">
    <source>
        <dbReference type="EMBL" id="MEB3103079.1"/>
    </source>
</evidence>
<evidence type="ECO:0000313" key="3">
    <source>
        <dbReference type="Proteomes" id="UP001310386"/>
    </source>
</evidence>
<protein>
    <submittedName>
        <fullName evidence="2">Uncharacterized protein</fullName>
    </submittedName>
</protein>
<proteinExistence type="predicted"/>
<reference evidence="2" key="1">
    <citation type="submission" date="2023-12" db="EMBL/GenBank/DDBJ databases">
        <title>Fervidustalea candida gen. nov., sp. nov., a novel member of the family Paenibacillaceae isolated from a geothermal area.</title>
        <authorList>
            <person name="Li W.-J."/>
            <person name="Jiao J.-Y."/>
            <person name="Chen Y."/>
        </authorList>
    </citation>
    <scope>NUCLEOTIDE SEQUENCE</scope>
    <source>
        <strain evidence="2">SYSU GA230002</strain>
    </source>
</reference>
<dbReference type="EMBL" id="JAYJLD010000027">
    <property type="protein sequence ID" value="MEB3103079.1"/>
    <property type="molecule type" value="Genomic_DNA"/>
</dbReference>
<evidence type="ECO:0000256" key="1">
    <source>
        <dbReference type="SAM" id="MobiDB-lite"/>
    </source>
</evidence>
<gene>
    <name evidence="2" type="ORF">VF724_15590</name>
</gene>
<dbReference type="Proteomes" id="UP001310386">
    <property type="component" value="Unassembled WGS sequence"/>
</dbReference>
<organism evidence="2 3">
    <name type="scientific">Ferviditalea candida</name>
    <dbReference type="NCBI Taxonomy" id="3108399"/>
    <lineage>
        <taxon>Bacteria</taxon>
        <taxon>Bacillati</taxon>
        <taxon>Bacillota</taxon>
        <taxon>Bacilli</taxon>
        <taxon>Bacillales</taxon>
        <taxon>Paenibacillaceae</taxon>
        <taxon>Ferviditalea</taxon>
    </lineage>
</organism>
<dbReference type="RefSeq" id="WP_371755206.1">
    <property type="nucleotide sequence ID" value="NZ_JAYJLD010000027.1"/>
</dbReference>
<comment type="caution">
    <text evidence="2">The sequence shown here is derived from an EMBL/GenBank/DDBJ whole genome shotgun (WGS) entry which is preliminary data.</text>
</comment>